<proteinExistence type="predicted"/>
<evidence type="ECO:0000313" key="1">
    <source>
        <dbReference type="EMBL" id="CAD0201075.1"/>
    </source>
</evidence>
<keyword evidence="2" id="KW-1185">Reference proteome</keyword>
<evidence type="ECO:0000313" key="2">
    <source>
        <dbReference type="Proteomes" id="UP001154114"/>
    </source>
</evidence>
<reference evidence="1" key="1">
    <citation type="submission" date="2021-12" db="EMBL/GenBank/DDBJ databases">
        <authorList>
            <person name="King R."/>
        </authorList>
    </citation>
    <scope>NUCLEOTIDE SEQUENCE</scope>
</reference>
<name>A0A9N8L1J7_CHRIL</name>
<sequence length="126" mass="13761">MAYRRGCGQRLAALSRAINLLRRLTRGASATLSARLWNAAAPFSTEYDLKRNLVGLVAELVASRQNPPNSTASSLIVRSADRSIASAQLATCPSLEAQTPRRAVVARYQRPVRGDSLQIVYSQTYL</sequence>
<gene>
    <name evidence="1" type="ORF">CINC_LOCUS2753</name>
</gene>
<accession>A0A9N8L1J7</accession>
<dbReference type="AlphaFoldDB" id="A0A9N8L1J7"/>
<dbReference type="Proteomes" id="UP001154114">
    <property type="component" value="Chromosome 13"/>
</dbReference>
<dbReference type="EMBL" id="LR824016">
    <property type="protein sequence ID" value="CAD0201075.1"/>
    <property type="molecule type" value="Genomic_DNA"/>
</dbReference>
<protein>
    <submittedName>
        <fullName evidence="1">Uncharacterized protein</fullName>
    </submittedName>
</protein>
<organism evidence="1 2">
    <name type="scientific">Chrysodeixis includens</name>
    <name type="common">Soybean looper</name>
    <name type="synonym">Pseudoplusia includens</name>
    <dbReference type="NCBI Taxonomy" id="689277"/>
    <lineage>
        <taxon>Eukaryota</taxon>
        <taxon>Metazoa</taxon>
        <taxon>Ecdysozoa</taxon>
        <taxon>Arthropoda</taxon>
        <taxon>Hexapoda</taxon>
        <taxon>Insecta</taxon>
        <taxon>Pterygota</taxon>
        <taxon>Neoptera</taxon>
        <taxon>Endopterygota</taxon>
        <taxon>Lepidoptera</taxon>
        <taxon>Glossata</taxon>
        <taxon>Ditrysia</taxon>
        <taxon>Noctuoidea</taxon>
        <taxon>Noctuidae</taxon>
        <taxon>Plusiinae</taxon>
        <taxon>Chrysodeixis</taxon>
    </lineage>
</organism>